<dbReference type="Gene3D" id="3.90.70.80">
    <property type="match status" value="1"/>
</dbReference>
<feature type="domain" description="OTU" evidence="1">
    <location>
        <begin position="1"/>
        <end position="79"/>
    </location>
</feature>
<dbReference type="OrthoDB" id="366390at2759"/>
<dbReference type="InterPro" id="IPR038765">
    <property type="entry name" value="Papain-like_cys_pep_sf"/>
</dbReference>
<dbReference type="AlphaFoldDB" id="A0A7M5URB9"/>
<reference evidence="2" key="1">
    <citation type="submission" date="2021-01" db="UniProtKB">
        <authorList>
            <consortium name="EnsemblMetazoa"/>
        </authorList>
    </citation>
    <scope>IDENTIFICATION</scope>
</reference>
<dbReference type="Proteomes" id="UP000594262">
    <property type="component" value="Unplaced"/>
</dbReference>
<dbReference type="SUPFAM" id="SSF54001">
    <property type="entry name" value="Cysteine proteinases"/>
    <property type="match status" value="1"/>
</dbReference>
<name>A0A7M5URB9_9CNID</name>
<evidence type="ECO:0000313" key="2">
    <source>
        <dbReference type="EnsemblMetazoa" id="CLYHEMP003237.3"/>
    </source>
</evidence>
<dbReference type="Pfam" id="PF02338">
    <property type="entry name" value="OTU"/>
    <property type="match status" value="1"/>
</dbReference>
<dbReference type="EnsemblMetazoa" id="CLYHEMT003237.3">
    <property type="protein sequence ID" value="CLYHEMP003237.3"/>
    <property type="gene ID" value="CLYHEMG003237"/>
</dbReference>
<dbReference type="InterPro" id="IPR003323">
    <property type="entry name" value="OTU_dom"/>
</dbReference>
<proteinExistence type="predicted"/>
<keyword evidence="3" id="KW-1185">Reference proteome</keyword>
<evidence type="ECO:0000259" key="1">
    <source>
        <dbReference type="PROSITE" id="PS50802"/>
    </source>
</evidence>
<evidence type="ECO:0000313" key="3">
    <source>
        <dbReference type="Proteomes" id="UP000594262"/>
    </source>
</evidence>
<protein>
    <recommendedName>
        <fullName evidence="1">OTU domain-containing protein</fullName>
    </recommendedName>
</protein>
<organism evidence="2 3">
    <name type="scientific">Clytia hemisphaerica</name>
    <dbReference type="NCBI Taxonomy" id="252671"/>
    <lineage>
        <taxon>Eukaryota</taxon>
        <taxon>Metazoa</taxon>
        <taxon>Cnidaria</taxon>
        <taxon>Hydrozoa</taxon>
        <taxon>Hydroidolina</taxon>
        <taxon>Leptothecata</taxon>
        <taxon>Obeliida</taxon>
        <taxon>Clytiidae</taxon>
        <taxon>Clytia</taxon>
    </lineage>
</organism>
<sequence length="163" mass="18565">MRTNEDDFLPFTSNTKTGDILSTEEYGKYCDDIENTTTWGGQLEIRSISNVYQQRVEIYQANAPRLVIGEEHVASTPLRLSYTIEDVSVCNQDLCVFAKMGTGHKATAKIRVFPTREEDAATKIKEKLQHDSFGNQEYDNFLEDEKDSSNRTSRAAYLQLYSS</sequence>
<accession>A0A7M5URB9</accession>
<dbReference type="PROSITE" id="PS50802">
    <property type="entry name" value="OTU"/>
    <property type="match status" value="1"/>
</dbReference>